<dbReference type="AlphaFoldDB" id="A0A060HCG3"/>
<evidence type="ECO:0000313" key="14">
    <source>
        <dbReference type="Proteomes" id="UP000027215"/>
    </source>
</evidence>
<dbReference type="EMBL" id="CP006696">
    <property type="protein sequence ID" value="AIC10637.1"/>
    <property type="molecule type" value="Genomic_DNA"/>
</dbReference>
<evidence type="ECO:0000256" key="3">
    <source>
        <dbReference type="ARBA" id="ARBA00016337"/>
    </source>
</evidence>
<proteinExistence type="inferred from homology"/>
<evidence type="ECO:0000256" key="4">
    <source>
        <dbReference type="ARBA" id="ARBA00022630"/>
    </source>
</evidence>
<comment type="catalytic activity">
    <reaction evidence="10 11">
        <text>L-threonyl-[protein] + FAD = FMN-L-threonyl-[protein] + AMP + H(+)</text>
        <dbReference type="Rhea" id="RHEA:36847"/>
        <dbReference type="Rhea" id="RHEA-COMP:11060"/>
        <dbReference type="Rhea" id="RHEA-COMP:11061"/>
        <dbReference type="ChEBI" id="CHEBI:15378"/>
        <dbReference type="ChEBI" id="CHEBI:30013"/>
        <dbReference type="ChEBI" id="CHEBI:57692"/>
        <dbReference type="ChEBI" id="CHEBI:74257"/>
        <dbReference type="ChEBI" id="CHEBI:456215"/>
        <dbReference type="EC" id="2.7.1.180"/>
    </reaction>
</comment>
<dbReference type="InterPro" id="IPR003374">
    <property type="entry name" value="ApbE-like_sf"/>
</dbReference>
<evidence type="ECO:0000256" key="7">
    <source>
        <dbReference type="ARBA" id="ARBA00022827"/>
    </source>
</evidence>
<evidence type="ECO:0000256" key="8">
    <source>
        <dbReference type="ARBA" id="ARBA00022842"/>
    </source>
</evidence>
<dbReference type="HOGENOM" id="CLU_044403_0_2_6"/>
<name>A0A060HCG3_XYLFS</name>
<keyword evidence="4 11" id="KW-0285">Flavoprotein</keyword>
<evidence type="ECO:0000256" key="5">
    <source>
        <dbReference type="ARBA" id="ARBA00022679"/>
    </source>
</evidence>
<organism evidence="13 14">
    <name type="scientific">Xylella fastidiosa subsp. sandyi Ann-1</name>
    <dbReference type="NCBI Taxonomy" id="155920"/>
    <lineage>
        <taxon>Bacteria</taxon>
        <taxon>Pseudomonadati</taxon>
        <taxon>Pseudomonadota</taxon>
        <taxon>Gammaproteobacteria</taxon>
        <taxon>Lysobacterales</taxon>
        <taxon>Lysobacteraceae</taxon>
        <taxon>Xylella</taxon>
    </lineage>
</organism>
<dbReference type="Pfam" id="PF02424">
    <property type="entry name" value="ApbE"/>
    <property type="match status" value="1"/>
</dbReference>
<dbReference type="InterPro" id="IPR024932">
    <property type="entry name" value="ApbE"/>
</dbReference>
<comment type="similarity">
    <text evidence="1 11">Belongs to the ApbE family.</text>
</comment>
<evidence type="ECO:0000256" key="10">
    <source>
        <dbReference type="ARBA" id="ARBA00048540"/>
    </source>
</evidence>
<dbReference type="Proteomes" id="UP000027215">
    <property type="component" value="Chromosome"/>
</dbReference>
<evidence type="ECO:0000256" key="6">
    <source>
        <dbReference type="ARBA" id="ARBA00022723"/>
    </source>
</evidence>
<evidence type="ECO:0000313" key="13">
    <source>
        <dbReference type="EMBL" id="AIC10637.1"/>
    </source>
</evidence>
<comment type="cofactor">
    <cofactor evidence="12">
        <name>Mg(2+)</name>
        <dbReference type="ChEBI" id="CHEBI:18420"/>
    </cofactor>
    <cofactor evidence="12">
        <name>Mn(2+)</name>
        <dbReference type="ChEBI" id="CHEBI:29035"/>
    </cofactor>
    <text evidence="12">Magnesium. Can also use manganese.</text>
</comment>
<evidence type="ECO:0000256" key="12">
    <source>
        <dbReference type="PIRSR" id="PIRSR006268-2"/>
    </source>
</evidence>
<evidence type="ECO:0000256" key="11">
    <source>
        <dbReference type="PIRNR" id="PIRNR006268"/>
    </source>
</evidence>
<dbReference type="EC" id="2.7.1.180" evidence="2 11"/>
<feature type="binding site" evidence="12">
    <location>
        <position position="277"/>
    </location>
    <ligand>
        <name>Mg(2+)</name>
        <dbReference type="ChEBI" id="CHEBI:18420"/>
    </ligand>
</feature>
<protein>
    <recommendedName>
        <fullName evidence="3 11">FAD:protein FMN transferase</fullName>
        <ecNumber evidence="2 11">2.7.1.180</ecNumber>
    </recommendedName>
    <alternativeName>
        <fullName evidence="9 11">Flavin transferase</fullName>
    </alternativeName>
</protein>
<dbReference type="PATRIC" id="fig|155920.8.peg.2795"/>
<reference evidence="13 14" key="1">
    <citation type="submission" date="2013-08" db="EMBL/GenBank/DDBJ databases">
        <authorList>
            <person name="Stouthamer R."/>
            <person name="Nunney L."/>
        </authorList>
    </citation>
    <scope>NUCLEOTIDE SEQUENCE [LARGE SCALE GENOMIC DNA]</scope>
    <source>
        <strain evidence="14">ann-1</strain>
    </source>
</reference>
<dbReference type="PANTHER" id="PTHR30040:SF2">
    <property type="entry name" value="FAD:PROTEIN FMN TRANSFERASE"/>
    <property type="match status" value="1"/>
</dbReference>
<sequence>MNTPNLDLATLGGYTMGTTWSVKLAAPRRLDLHPLHNAIQARLDQIVAEMSTWEPNSHISRFNRAPVRSWHALPNDFDLVLRTALDIAMTSNGAFDPTVGPLVRLWGFGAYSGNHKQIPTPEAITLATTRVGWQHLERTTDGHWLQPGGTELDLSAIAKGYGVDAVAATLHAKGVEHALVDIGGELYGYGHKPDGTPWRVLVEMDLTHQYGNALPPCILQLDGLAVATSGDRWHHFEHEGQRYTHTIDPHQGTPIPDAPALVTMIASSAMHADAWATALNALGREAGLALANTLGLAVRYLEHNNDAFTAYYSPAFTRLLHKPATA</sequence>
<evidence type="ECO:0000256" key="2">
    <source>
        <dbReference type="ARBA" id="ARBA00011955"/>
    </source>
</evidence>
<dbReference type="PANTHER" id="PTHR30040">
    <property type="entry name" value="THIAMINE BIOSYNTHESIS LIPOPROTEIN APBE"/>
    <property type="match status" value="1"/>
</dbReference>
<keyword evidence="5 11" id="KW-0808">Transferase</keyword>
<keyword evidence="7 11" id="KW-0274">FAD</keyword>
<evidence type="ECO:0000256" key="1">
    <source>
        <dbReference type="ARBA" id="ARBA00008282"/>
    </source>
</evidence>
<gene>
    <name evidence="13" type="ORF">D934_11900</name>
</gene>
<dbReference type="SUPFAM" id="SSF143631">
    <property type="entry name" value="ApbE-like"/>
    <property type="match status" value="1"/>
</dbReference>
<evidence type="ECO:0000256" key="9">
    <source>
        <dbReference type="ARBA" id="ARBA00031306"/>
    </source>
</evidence>
<accession>A0A060HCG3</accession>
<keyword evidence="8 11" id="KW-0460">Magnesium</keyword>
<dbReference type="PIRSF" id="PIRSF006268">
    <property type="entry name" value="ApbE"/>
    <property type="match status" value="1"/>
</dbReference>
<dbReference type="Gene3D" id="3.10.520.10">
    <property type="entry name" value="ApbE-like domains"/>
    <property type="match status" value="1"/>
</dbReference>
<dbReference type="GO" id="GO:0016740">
    <property type="term" value="F:transferase activity"/>
    <property type="evidence" value="ECO:0007669"/>
    <property type="project" value="UniProtKB-UniRule"/>
</dbReference>
<dbReference type="GO" id="GO:0046872">
    <property type="term" value="F:metal ion binding"/>
    <property type="evidence" value="ECO:0007669"/>
    <property type="project" value="UniProtKB-UniRule"/>
</dbReference>
<feature type="binding site" evidence="12">
    <location>
        <position position="273"/>
    </location>
    <ligand>
        <name>Mg(2+)</name>
        <dbReference type="ChEBI" id="CHEBI:18420"/>
    </ligand>
</feature>
<dbReference type="KEGG" id="xfs:D934_11900"/>
<keyword evidence="6 11" id="KW-0479">Metal-binding</keyword>
<dbReference type="RefSeq" id="WP_020851166.1">
    <property type="nucleotide sequence ID" value="NZ_CP006696.1"/>
</dbReference>
<feature type="binding site" evidence="12">
    <location>
        <position position="156"/>
    </location>
    <ligand>
        <name>Mg(2+)</name>
        <dbReference type="ChEBI" id="CHEBI:18420"/>
    </ligand>
</feature>